<evidence type="ECO:0000256" key="4">
    <source>
        <dbReference type="ARBA" id="ARBA00023306"/>
    </source>
</evidence>
<name>A0AAD4T4W7_9MAGN</name>
<comment type="caution">
    <text evidence="8">The sequence shown here is derived from an EMBL/GenBank/DDBJ whole genome shotgun (WGS) entry which is preliminary data.</text>
</comment>
<dbReference type="GO" id="GO:0010332">
    <property type="term" value="P:response to gamma radiation"/>
    <property type="evidence" value="ECO:0007669"/>
    <property type="project" value="UniProtKB-ARBA"/>
</dbReference>
<dbReference type="AlphaFoldDB" id="A0AAD4T4W7"/>
<accession>A0AAD4T4W7</accession>
<evidence type="ECO:0000256" key="1">
    <source>
        <dbReference type="ARBA" id="ARBA00006955"/>
    </source>
</evidence>
<dbReference type="Pfam" id="PF00134">
    <property type="entry name" value="Cyclin_N"/>
    <property type="match status" value="1"/>
</dbReference>
<dbReference type="InterPro" id="IPR036915">
    <property type="entry name" value="Cyclin-like_sf"/>
</dbReference>
<evidence type="ECO:0000313" key="8">
    <source>
        <dbReference type="EMBL" id="KAI3935343.1"/>
    </source>
</evidence>
<dbReference type="EMBL" id="JAJJMB010006269">
    <property type="protein sequence ID" value="KAI3935343.1"/>
    <property type="molecule type" value="Genomic_DNA"/>
</dbReference>
<reference evidence="8" key="1">
    <citation type="submission" date="2022-04" db="EMBL/GenBank/DDBJ databases">
        <title>A functionally conserved STORR gene fusion in Papaver species that diverged 16.8 million years ago.</title>
        <authorList>
            <person name="Catania T."/>
        </authorList>
    </citation>
    <scope>NUCLEOTIDE SEQUENCE</scope>
    <source>
        <strain evidence="8">S-188037</strain>
    </source>
</reference>
<dbReference type="Gene3D" id="1.10.472.10">
    <property type="entry name" value="Cyclin-like"/>
    <property type="match status" value="2"/>
</dbReference>
<dbReference type="Proteomes" id="UP001202328">
    <property type="component" value="Unassembled WGS sequence"/>
</dbReference>
<dbReference type="InterPro" id="IPR006671">
    <property type="entry name" value="Cyclin_N"/>
</dbReference>
<comment type="similarity">
    <text evidence="1">Belongs to the cyclin family. Cyclin AB subfamily.</text>
</comment>
<feature type="domain" description="Cyclin C-terminal" evidence="7">
    <location>
        <begin position="182"/>
        <end position="299"/>
    </location>
</feature>
<feature type="domain" description="Cyclin-like" evidence="6">
    <location>
        <begin position="90"/>
        <end position="173"/>
    </location>
</feature>
<feature type="domain" description="Cyclin-like" evidence="6">
    <location>
        <begin position="186"/>
        <end position="268"/>
    </location>
</feature>
<sequence length="306" mass="34401">MGSRAILISPDMASIDRLAHKLTLVLGTTAQSKAVCDVPKESDIFDIDGADDGNPLAVSSSSYIYGYMDFQYEITEHTRMKIVNWLIGKMWVQNTAHSLVLYLAVQIFDRYLSMNLVVPEEEMKLIGVTAMFIASKYEEVSECAPKLDEFADSTDNASYSTEQILAMEKSIMVKFKWTLPFPNAYHFLVRFLKAAEADVEMENMVFSLMELGLMHYAMLKYCPSMLAASAVYAAHSMLMYSPLWDETLKLHTGYSESQLIDCAAKLVSFHSGAAEHESQTVFRKYSCCVNFNVARLQPANDLLVTD</sequence>
<organism evidence="8 9">
    <name type="scientific">Papaver atlanticum</name>
    <dbReference type="NCBI Taxonomy" id="357466"/>
    <lineage>
        <taxon>Eukaryota</taxon>
        <taxon>Viridiplantae</taxon>
        <taxon>Streptophyta</taxon>
        <taxon>Embryophyta</taxon>
        <taxon>Tracheophyta</taxon>
        <taxon>Spermatophyta</taxon>
        <taxon>Magnoliopsida</taxon>
        <taxon>Ranunculales</taxon>
        <taxon>Papaveraceae</taxon>
        <taxon>Papaveroideae</taxon>
        <taxon>Papaver</taxon>
    </lineage>
</organism>
<dbReference type="SMART" id="SM00385">
    <property type="entry name" value="CYCLIN"/>
    <property type="match status" value="2"/>
</dbReference>
<evidence type="ECO:0000256" key="3">
    <source>
        <dbReference type="ARBA" id="ARBA00023127"/>
    </source>
</evidence>
<gene>
    <name evidence="8" type="ORF">MKW98_027163</name>
</gene>
<dbReference type="FunFam" id="1.10.472.10:FF:000032">
    <property type="entry name" value="G2/mitotic-specific cyclin-1"/>
    <property type="match status" value="1"/>
</dbReference>
<proteinExistence type="inferred from homology"/>
<dbReference type="Pfam" id="PF02984">
    <property type="entry name" value="Cyclin_C"/>
    <property type="match status" value="1"/>
</dbReference>
<protein>
    <recommendedName>
        <fullName evidence="10">Cyclin N-terminal domain-containing protein</fullName>
    </recommendedName>
</protein>
<evidence type="ECO:0000259" key="6">
    <source>
        <dbReference type="SMART" id="SM00385"/>
    </source>
</evidence>
<dbReference type="SMART" id="SM01332">
    <property type="entry name" value="Cyclin_C"/>
    <property type="match status" value="1"/>
</dbReference>
<keyword evidence="9" id="KW-1185">Reference proteome</keyword>
<keyword evidence="4" id="KW-0131">Cell cycle</keyword>
<keyword evidence="2" id="KW-0132">Cell division</keyword>
<evidence type="ECO:0000313" key="9">
    <source>
        <dbReference type="Proteomes" id="UP001202328"/>
    </source>
</evidence>
<dbReference type="InterPro" id="IPR013763">
    <property type="entry name" value="Cyclin-like_dom"/>
</dbReference>
<keyword evidence="3 5" id="KW-0195">Cyclin</keyword>
<dbReference type="InterPro" id="IPR039361">
    <property type="entry name" value="Cyclin"/>
</dbReference>
<evidence type="ECO:0000256" key="2">
    <source>
        <dbReference type="ARBA" id="ARBA00022618"/>
    </source>
</evidence>
<evidence type="ECO:0008006" key="10">
    <source>
        <dbReference type="Google" id="ProtNLM"/>
    </source>
</evidence>
<dbReference type="InterPro" id="IPR004367">
    <property type="entry name" value="Cyclin_C-dom"/>
</dbReference>
<dbReference type="SUPFAM" id="SSF47954">
    <property type="entry name" value="Cyclin-like"/>
    <property type="match status" value="2"/>
</dbReference>
<dbReference type="PANTHER" id="PTHR10177">
    <property type="entry name" value="CYCLINS"/>
    <property type="match status" value="1"/>
</dbReference>
<evidence type="ECO:0000256" key="5">
    <source>
        <dbReference type="RuleBase" id="RU000383"/>
    </source>
</evidence>
<evidence type="ECO:0000259" key="7">
    <source>
        <dbReference type="SMART" id="SM01332"/>
    </source>
</evidence>
<dbReference type="GO" id="GO:0051301">
    <property type="term" value="P:cell division"/>
    <property type="evidence" value="ECO:0007669"/>
    <property type="project" value="UniProtKB-KW"/>
</dbReference>